<proteinExistence type="predicted"/>
<name>A0A8J4E702_9ACTN</name>
<feature type="region of interest" description="Disordered" evidence="2">
    <location>
        <begin position="178"/>
        <end position="221"/>
    </location>
</feature>
<feature type="compositionally biased region" description="Basic and acidic residues" evidence="2">
    <location>
        <begin position="1"/>
        <end position="11"/>
    </location>
</feature>
<protein>
    <recommendedName>
        <fullName evidence="5">DivIVA domain-containing protein</fullName>
    </recommendedName>
</protein>
<dbReference type="Proteomes" id="UP000612585">
    <property type="component" value="Unassembled WGS sequence"/>
</dbReference>
<evidence type="ECO:0000256" key="2">
    <source>
        <dbReference type="SAM" id="MobiDB-lite"/>
    </source>
</evidence>
<dbReference type="PANTHER" id="PTHR35794">
    <property type="entry name" value="CELL DIVISION PROTEIN DIVIVA"/>
    <property type="match status" value="1"/>
</dbReference>
<feature type="region of interest" description="Disordered" evidence="2">
    <location>
        <begin position="1"/>
        <end position="22"/>
    </location>
</feature>
<gene>
    <name evidence="3" type="ORF">Vau01_111740</name>
</gene>
<dbReference type="AlphaFoldDB" id="A0A8J4E702"/>
<dbReference type="Gene3D" id="6.10.250.660">
    <property type="match status" value="1"/>
</dbReference>
<dbReference type="InterPro" id="IPR007793">
    <property type="entry name" value="DivIVA_fam"/>
</dbReference>
<keyword evidence="4" id="KW-1185">Reference proteome</keyword>
<feature type="compositionally biased region" description="Low complexity" evidence="2">
    <location>
        <begin position="183"/>
        <end position="201"/>
    </location>
</feature>
<sequence>MSPDEVRRAPLRETGLGRRGYRPEDVDRLRSRLAEELERWARANTEAQSEIQRLREYYRTNGIDPEMGRRQQQDTITPEAVAVMARAQAYADQLIAEAQAQARHMQADARQQGESMVAQARRDADRAGQAYRMRAGESYSPDREETERLTAWARSILATMQAVQHQLGATAEAFSFELGKLGSPGPSGAASSPGSRPPAHAIGERTTARAPAPQPRNPPFG</sequence>
<feature type="coiled-coil region" evidence="1">
    <location>
        <begin position="30"/>
        <end position="57"/>
    </location>
</feature>
<reference evidence="3" key="1">
    <citation type="submission" date="2021-01" db="EMBL/GenBank/DDBJ databases">
        <title>Whole genome shotgun sequence of Virgisporangium aurantiacum NBRC 16421.</title>
        <authorList>
            <person name="Komaki H."/>
            <person name="Tamura T."/>
        </authorList>
    </citation>
    <scope>NUCLEOTIDE SEQUENCE</scope>
    <source>
        <strain evidence="3">NBRC 16421</strain>
    </source>
</reference>
<evidence type="ECO:0008006" key="5">
    <source>
        <dbReference type="Google" id="ProtNLM"/>
    </source>
</evidence>
<feature type="compositionally biased region" description="Pro residues" evidence="2">
    <location>
        <begin position="212"/>
        <end position="221"/>
    </location>
</feature>
<evidence type="ECO:0000256" key="1">
    <source>
        <dbReference type="SAM" id="Coils"/>
    </source>
</evidence>
<evidence type="ECO:0000313" key="3">
    <source>
        <dbReference type="EMBL" id="GIJ63658.1"/>
    </source>
</evidence>
<dbReference type="PANTHER" id="PTHR35794:SF2">
    <property type="entry name" value="CELL DIVISION PROTEIN DIVIVA"/>
    <property type="match status" value="1"/>
</dbReference>
<keyword evidence="1" id="KW-0175">Coiled coil</keyword>
<dbReference type="EMBL" id="BOPG01000100">
    <property type="protein sequence ID" value="GIJ63658.1"/>
    <property type="molecule type" value="Genomic_DNA"/>
</dbReference>
<organism evidence="3 4">
    <name type="scientific">Virgisporangium aurantiacum</name>
    <dbReference type="NCBI Taxonomy" id="175570"/>
    <lineage>
        <taxon>Bacteria</taxon>
        <taxon>Bacillati</taxon>
        <taxon>Actinomycetota</taxon>
        <taxon>Actinomycetes</taxon>
        <taxon>Micromonosporales</taxon>
        <taxon>Micromonosporaceae</taxon>
        <taxon>Virgisporangium</taxon>
    </lineage>
</organism>
<evidence type="ECO:0000313" key="4">
    <source>
        <dbReference type="Proteomes" id="UP000612585"/>
    </source>
</evidence>
<accession>A0A8J4E702</accession>
<comment type="caution">
    <text evidence="3">The sequence shown here is derived from an EMBL/GenBank/DDBJ whole genome shotgun (WGS) entry which is preliminary data.</text>
</comment>